<organism evidence="3 4">
    <name type="scientific">Streptomyces noboritoensis</name>
    <dbReference type="NCBI Taxonomy" id="67337"/>
    <lineage>
        <taxon>Bacteria</taxon>
        <taxon>Bacillati</taxon>
        <taxon>Actinomycetota</taxon>
        <taxon>Actinomycetes</taxon>
        <taxon>Kitasatosporales</taxon>
        <taxon>Streptomycetaceae</taxon>
        <taxon>Streptomyces</taxon>
    </lineage>
</organism>
<dbReference type="SUPFAM" id="SSF52266">
    <property type="entry name" value="SGNH hydrolase"/>
    <property type="match status" value="1"/>
</dbReference>
<feature type="region of interest" description="Disordered" evidence="1">
    <location>
        <begin position="1"/>
        <end position="24"/>
    </location>
</feature>
<dbReference type="InterPro" id="IPR036514">
    <property type="entry name" value="SGNH_hydro_sf"/>
</dbReference>
<evidence type="ECO:0000313" key="3">
    <source>
        <dbReference type="EMBL" id="MFC0845036.1"/>
    </source>
</evidence>
<dbReference type="Gene3D" id="3.40.50.1110">
    <property type="entry name" value="SGNH hydrolase"/>
    <property type="match status" value="1"/>
</dbReference>
<dbReference type="InterPro" id="IPR013830">
    <property type="entry name" value="SGNH_hydro"/>
</dbReference>
<accession>A0ABV6TGX2</accession>
<sequence length="275" mass="30061">MSYPARHPGTPSVGRMARSARRTTVPVPRAVDYRPAGHYDGSAGASERLVCAMEDDDPRCLRPGEARTLLAGLPWRRAVVLSGQEGRLARGAVVPGYRPRVWPDRVARALREARPGLACLLVQARRELVLAEVRSRQLAQALAFRADLALIACGGPDVRARRFDADAVETELSRILASLKEAECRHTVVVSPFDWSASGQLTPAQRDRVRSRQRLLVERLTIVTLRHGALHIDLMGQPDTDPGTLWSPQPGRLNSRGHALAAALVVRTLAARLAP</sequence>
<evidence type="ECO:0000259" key="2">
    <source>
        <dbReference type="Pfam" id="PF13472"/>
    </source>
</evidence>
<dbReference type="RefSeq" id="WP_394319660.1">
    <property type="nucleotide sequence ID" value="NZ_JBHMQV010000009.1"/>
</dbReference>
<protein>
    <submittedName>
        <fullName evidence="3">GDSL-type esterase/lipase family protein</fullName>
    </submittedName>
</protein>
<evidence type="ECO:0000256" key="1">
    <source>
        <dbReference type="SAM" id="MobiDB-lite"/>
    </source>
</evidence>
<comment type="caution">
    <text evidence="3">The sequence shown here is derived from an EMBL/GenBank/DDBJ whole genome shotgun (WGS) entry which is preliminary data.</text>
</comment>
<proteinExistence type="predicted"/>
<gene>
    <name evidence="3" type="ORF">ACFH04_15125</name>
</gene>
<keyword evidence="4" id="KW-1185">Reference proteome</keyword>
<reference evidence="3 4" key="1">
    <citation type="submission" date="2024-09" db="EMBL/GenBank/DDBJ databases">
        <authorList>
            <person name="Sun Q."/>
            <person name="Mori K."/>
        </authorList>
    </citation>
    <scope>NUCLEOTIDE SEQUENCE [LARGE SCALE GENOMIC DNA]</scope>
    <source>
        <strain evidence="3 4">JCM 4557</strain>
    </source>
</reference>
<name>A0ABV6TGX2_9ACTN</name>
<dbReference type="Proteomes" id="UP001589887">
    <property type="component" value="Unassembled WGS sequence"/>
</dbReference>
<feature type="domain" description="SGNH hydrolase-type esterase" evidence="2">
    <location>
        <begin position="97"/>
        <end position="260"/>
    </location>
</feature>
<dbReference type="EMBL" id="JBHMQV010000009">
    <property type="protein sequence ID" value="MFC0845036.1"/>
    <property type="molecule type" value="Genomic_DNA"/>
</dbReference>
<evidence type="ECO:0000313" key="4">
    <source>
        <dbReference type="Proteomes" id="UP001589887"/>
    </source>
</evidence>
<dbReference type="Pfam" id="PF13472">
    <property type="entry name" value="Lipase_GDSL_2"/>
    <property type="match status" value="1"/>
</dbReference>